<protein>
    <submittedName>
        <fullName evidence="1">Uncharacterized protein</fullName>
    </submittedName>
</protein>
<evidence type="ECO:0000313" key="1">
    <source>
        <dbReference type="EnsemblPlants" id="AVESA.00010b.r2.3AG0438370.1.CDS"/>
    </source>
</evidence>
<sequence>MASPRETVVTPAMSLGKTGSGRRRPRYRIETRALSYVLPARRGGLSSFLLGGKGGGGGATGERLLLRSVTCEAPPGEVVAIVGPSGAGKTTLLSVLAGSADPARVVSGAVLVNGCPMDAARFRRVSGHVPQDDALFPMLTVEESLLYSARLRLRAAPGAAEARARELMAELGLQHVAGSRVASVSGGERRRVSIGVDLVHDPAVLLLDEPTSGLDSGSALHIVKMLRDMTIAHGKTVVLTIHQPGFRILEMLDRVVLLADGVVRHHGSLPFLEARLAASGHSIPAHVCILSGRFVKTVLRTPQLFAARMVQSAVVGVFLGTIFLGTTDLQSRLGFFAFNLTFVLSSTTEGLPVFLQERRILERETSRGAYRVSSYVASNAAVFLPFLLAAAIIYATPVYWLGKLLFVAKR</sequence>
<evidence type="ECO:0000313" key="2">
    <source>
        <dbReference type="Proteomes" id="UP001732700"/>
    </source>
</evidence>
<accession>A0ACD5VEU5</accession>
<proteinExistence type="predicted"/>
<name>A0ACD5VEU5_AVESA</name>
<reference evidence="1" key="2">
    <citation type="submission" date="2025-09" db="UniProtKB">
        <authorList>
            <consortium name="EnsemblPlants"/>
        </authorList>
    </citation>
    <scope>IDENTIFICATION</scope>
</reference>
<organism evidence="1 2">
    <name type="scientific">Avena sativa</name>
    <name type="common">Oat</name>
    <dbReference type="NCBI Taxonomy" id="4498"/>
    <lineage>
        <taxon>Eukaryota</taxon>
        <taxon>Viridiplantae</taxon>
        <taxon>Streptophyta</taxon>
        <taxon>Embryophyta</taxon>
        <taxon>Tracheophyta</taxon>
        <taxon>Spermatophyta</taxon>
        <taxon>Magnoliopsida</taxon>
        <taxon>Liliopsida</taxon>
        <taxon>Poales</taxon>
        <taxon>Poaceae</taxon>
        <taxon>BOP clade</taxon>
        <taxon>Pooideae</taxon>
        <taxon>Poodae</taxon>
        <taxon>Poeae</taxon>
        <taxon>Poeae Chloroplast Group 1 (Aveneae type)</taxon>
        <taxon>Aveninae</taxon>
        <taxon>Avena</taxon>
    </lineage>
</organism>
<dbReference type="EnsemblPlants" id="AVESA.00010b.r2.3AG0438370.1">
    <property type="protein sequence ID" value="AVESA.00010b.r2.3AG0438370.1.CDS"/>
    <property type="gene ID" value="AVESA.00010b.r2.3AG0438370"/>
</dbReference>
<dbReference type="Proteomes" id="UP001732700">
    <property type="component" value="Chromosome 3A"/>
</dbReference>
<keyword evidence="2" id="KW-1185">Reference proteome</keyword>
<reference evidence="1" key="1">
    <citation type="submission" date="2021-05" db="EMBL/GenBank/DDBJ databases">
        <authorList>
            <person name="Scholz U."/>
            <person name="Mascher M."/>
            <person name="Fiebig A."/>
        </authorList>
    </citation>
    <scope>NUCLEOTIDE SEQUENCE [LARGE SCALE GENOMIC DNA]</scope>
</reference>